<dbReference type="Pfam" id="PF03932">
    <property type="entry name" value="CutC"/>
    <property type="match status" value="1"/>
</dbReference>
<name>A0ABU6KCT1_9BACI</name>
<comment type="caution">
    <text evidence="2">Once thought to be involved in copper homeostasis, experiments in E.coli have shown this is not the case.</text>
</comment>
<proteinExistence type="inferred from homology"/>
<evidence type="ECO:0000256" key="2">
    <source>
        <dbReference type="HAMAP-Rule" id="MF_00795"/>
    </source>
</evidence>
<organism evidence="3 4">
    <name type="scientific">Virgibacillus tibetensis</name>
    <dbReference type="NCBI Taxonomy" id="3042313"/>
    <lineage>
        <taxon>Bacteria</taxon>
        <taxon>Bacillati</taxon>
        <taxon>Bacillota</taxon>
        <taxon>Bacilli</taxon>
        <taxon>Bacillales</taxon>
        <taxon>Bacillaceae</taxon>
        <taxon>Virgibacillus</taxon>
    </lineage>
</organism>
<dbReference type="SUPFAM" id="SSF110395">
    <property type="entry name" value="CutC-like"/>
    <property type="match status" value="1"/>
</dbReference>
<keyword evidence="4" id="KW-1185">Reference proteome</keyword>
<comment type="caution">
    <text evidence="3">The sequence shown here is derived from an EMBL/GenBank/DDBJ whole genome shotgun (WGS) entry which is preliminary data.</text>
</comment>
<evidence type="ECO:0000256" key="1">
    <source>
        <dbReference type="ARBA" id="ARBA00007768"/>
    </source>
</evidence>
<gene>
    <name evidence="2" type="primary">cutC</name>
    <name evidence="3" type="ORF">QGM71_06455</name>
</gene>
<dbReference type="EMBL" id="JARZFX010000002">
    <property type="protein sequence ID" value="MEC5423141.1"/>
    <property type="molecule type" value="Genomic_DNA"/>
</dbReference>
<evidence type="ECO:0000313" key="3">
    <source>
        <dbReference type="EMBL" id="MEC5423141.1"/>
    </source>
</evidence>
<dbReference type="RefSeq" id="WP_327606703.1">
    <property type="nucleotide sequence ID" value="NZ_JARZFX010000002.1"/>
</dbReference>
<sequence>MLVEVIVQNGEEAVQAEKLGADRLELVSAMSEGGLTPSHGTIQQVLNSVSIPVQVMIRPHSHYYNYTVDDMAIIRYDIEHVRKLGGQGIVFGALDHENKINEKLLKEVIAVSSDLDITFHRAFDEAPSQIEAYKTLLNYRETIKRILTSGGQSNCEQGKGKLKELVTLAEETKGPEILPGSGLTPDNIETIHQTVAANQYHFGKAMRKKHSFAEKFDEQAFLKVKNTDK</sequence>
<dbReference type="PANTHER" id="PTHR12598">
    <property type="entry name" value="COPPER HOMEOSTASIS PROTEIN CUTC"/>
    <property type="match status" value="1"/>
</dbReference>
<protein>
    <recommendedName>
        <fullName evidence="2">PF03932 family protein CutC</fullName>
    </recommendedName>
</protein>
<evidence type="ECO:0000313" key="4">
    <source>
        <dbReference type="Proteomes" id="UP001335737"/>
    </source>
</evidence>
<dbReference type="HAMAP" id="MF_00795">
    <property type="entry name" value="CutC"/>
    <property type="match status" value="1"/>
</dbReference>
<keyword evidence="2" id="KW-0963">Cytoplasm</keyword>
<dbReference type="Proteomes" id="UP001335737">
    <property type="component" value="Unassembled WGS sequence"/>
</dbReference>
<accession>A0ABU6KCT1</accession>
<dbReference type="Gene3D" id="3.20.20.380">
    <property type="entry name" value="Copper homeostasis (CutC) domain"/>
    <property type="match status" value="1"/>
</dbReference>
<dbReference type="PANTHER" id="PTHR12598:SF0">
    <property type="entry name" value="COPPER HOMEOSTASIS PROTEIN CUTC HOMOLOG"/>
    <property type="match status" value="1"/>
</dbReference>
<comment type="subcellular location">
    <subcellularLocation>
        <location evidence="2">Cytoplasm</location>
    </subcellularLocation>
</comment>
<reference evidence="3 4" key="1">
    <citation type="journal article" date="2024" name="Int. J. Syst. Evol. Microbiol.">
        <title>Virgibacillus tibetensis sp. nov., isolated from salt lake on the Tibetan Plateau of China.</title>
        <authorList>
            <person name="Phurbu D."/>
            <person name="Liu Z.-X."/>
            <person name="Wang R."/>
            <person name="Zheng Y.-Y."/>
            <person name="Liu H.-C."/>
            <person name="Zhou Y.-G."/>
            <person name="Yu Y.-J."/>
            <person name="Li A.-H."/>
        </authorList>
    </citation>
    <scope>NUCLEOTIDE SEQUENCE [LARGE SCALE GENOMIC DNA]</scope>
    <source>
        <strain evidence="3 4">C22-A2</strain>
    </source>
</reference>
<dbReference type="InterPro" id="IPR005627">
    <property type="entry name" value="CutC-like"/>
</dbReference>
<dbReference type="InterPro" id="IPR036822">
    <property type="entry name" value="CutC-like_dom_sf"/>
</dbReference>
<comment type="similarity">
    <text evidence="1 2">Belongs to the CutC family.</text>
</comment>